<dbReference type="InterPro" id="IPR003615">
    <property type="entry name" value="HNH_nuc"/>
</dbReference>
<dbReference type="RefSeq" id="WP_119878047.1">
    <property type="nucleotide sequence ID" value="NZ_CP025075.1"/>
</dbReference>
<gene>
    <name evidence="3" type="ORF">CWI35_17975</name>
</gene>
<accession>A0ABM6QSL4</accession>
<evidence type="ECO:0000313" key="4">
    <source>
        <dbReference type="Proteomes" id="UP000265462"/>
    </source>
</evidence>
<dbReference type="EMBL" id="CP025075">
    <property type="protein sequence ID" value="AUI38389.1"/>
    <property type="molecule type" value="Genomic_DNA"/>
</dbReference>
<evidence type="ECO:0000313" key="3">
    <source>
        <dbReference type="EMBL" id="AUI38389.1"/>
    </source>
</evidence>
<feature type="domain" description="HNH" evidence="1">
    <location>
        <begin position="181"/>
        <end position="237"/>
    </location>
</feature>
<dbReference type="Pfam" id="PF01844">
    <property type="entry name" value="HNH"/>
    <property type="match status" value="1"/>
</dbReference>
<dbReference type="Proteomes" id="UP000265462">
    <property type="component" value="Plasmid pBcl1"/>
</dbReference>
<sequence>MTSIPFEVGKKYSRKDVYRIMNVPPERQGGNWDTGYNRYNNDWFIFANINTSGRTGHNYNNRFIGNDLEWYAKNGSKLHHKSIQQMLNPVGNIYIFAREDNNNPNFAYIGNGRVKQVFDESPVRIIWKFNDINENHPEILPEEVTEDETFVEGAKKRITVNAYERNPIARQKCLDHYGYNCSVCNFNFYERYGEIGKDFIHVHHLKEISQIGEEYEIDPIKDLRPVCPNCHAMLHRRKPAYTIEELKEIMNKNNVKSLYR</sequence>
<geneLocation type="plasmid" evidence="3 4">
    <name>pBcl1</name>
</geneLocation>
<dbReference type="InterPro" id="IPR021835">
    <property type="entry name" value="DUF3427"/>
</dbReference>
<keyword evidence="3" id="KW-0614">Plasmid</keyword>
<organism evidence="3 4">
    <name type="scientific">Bacillus caldolyticus</name>
    <dbReference type="NCBI Taxonomy" id="1394"/>
    <lineage>
        <taxon>Bacteria</taxon>
        <taxon>Bacillati</taxon>
        <taxon>Bacillota</taxon>
        <taxon>Bacilli</taxon>
        <taxon>Bacillales</taxon>
        <taxon>Anoxybacillaceae</taxon>
        <taxon>Geobacillus</taxon>
        <taxon>Geobacillus thermoleovorans group</taxon>
    </lineage>
</organism>
<proteinExistence type="predicted"/>
<evidence type="ECO:0000259" key="1">
    <source>
        <dbReference type="Pfam" id="PF01844"/>
    </source>
</evidence>
<evidence type="ECO:0000259" key="2">
    <source>
        <dbReference type="Pfam" id="PF11907"/>
    </source>
</evidence>
<feature type="domain" description="DUF3427" evidence="2">
    <location>
        <begin position="6"/>
        <end position="116"/>
    </location>
</feature>
<dbReference type="Pfam" id="PF11907">
    <property type="entry name" value="DUF3427"/>
    <property type="match status" value="1"/>
</dbReference>
<name>A0ABM6QSL4_BACCL</name>
<keyword evidence="4" id="KW-1185">Reference proteome</keyword>
<dbReference type="Gene3D" id="1.10.30.50">
    <property type="match status" value="1"/>
</dbReference>
<reference evidence="3 4" key="1">
    <citation type="submission" date="2018-02" db="EMBL/GenBank/DDBJ databases">
        <title>Complete genome and methylome analysis of Bacillus caldolyticus.</title>
        <authorList>
            <person name="Fomenkov A.I."/>
            <person name="Mersha F."/>
            <person name="Vincze T."/>
            <person name="Roberts R.J."/>
        </authorList>
    </citation>
    <scope>NUCLEOTIDE SEQUENCE [LARGE SCALE GENOMIC DNA]</scope>
    <source>
        <strain evidence="3 4">NEB414</strain>
        <plasmid evidence="3 4">pBcl1</plasmid>
    </source>
</reference>
<protein>
    <submittedName>
        <fullName evidence="3">DUF3427 domain-containing protein</fullName>
    </submittedName>
</protein>
<dbReference type="CDD" id="cd00085">
    <property type="entry name" value="HNHc"/>
    <property type="match status" value="1"/>
</dbReference>
<dbReference type="InterPro" id="IPR002711">
    <property type="entry name" value="HNH"/>
</dbReference>